<proteinExistence type="predicted"/>
<dbReference type="PANTHER" id="PTHR10742">
    <property type="entry name" value="FLAVIN MONOAMINE OXIDASE"/>
    <property type="match status" value="1"/>
</dbReference>
<organism evidence="2 3">
    <name type="scientific">Aspergillus felis</name>
    <dbReference type="NCBI Taxonomy" id="1287682"/>
    <lineage>
        <taxon>Eukaryota</taxon>
        <taxon>Fungi</taxon>
        <taxon>Dikarya</taxon>
        <taxon>Ascomycota</taxon>
        <taxon>Pezizomycotina</taxon>
        <taxon>Eurotiomycetes</taxon>
        <taxon>Eurotiomycetidae</taxon>
        <taxon>Eurotiales</taxon>
        <taxon>Aspergillaceae</taxon>
        <taxon>Aspergillus</taxon>
        <taxon>Aspergillus subgen. Fumigati</taxon>
    </lineage>
</organism>
<dbReference type="SUPFAM" id="SSF51905">
    <property type="entry name" value="FAD/NAD(P)-binding domain"/>
    <property type="match status" value="1"/>
</dbReference>
<gene>
    <name evidence="2" type="ORF">CNMCM7691_005747</name>
</gene>
<dbReference type="InterPro" id="IPR002937">
    <property type="entry name" value="Amino_oxidase"/>
</dbReference>
<sequence>MRFPKIPIMERAFRLFEYLGFREGKDGQLLKYYFEGENCPRRFNDIVYVPPKDSIPVKDPFRFSTCNNGLVPDCTVNDGAEEILQDAFGYFKYRLKNNFEKGFQELLRRDNLSTREYLRQVLDYDFHSIQYLETMNSATGQYDQAFSESVMDSFDFDYPSDKPVEWFCVKGGTSEVIKEMVQKLNTKPSLKHRVMSIKWKQTPSDRNAFEDKRSMEVKVANEKRKPYKEETKNFSALFNTTSLACMQRMDLRDAGFGRAQLDAMRNLHYDDSTKVAIEFDAPWWKTKCNIKGGYASTDLPIRTCVYPSYNLEAKGKAVLLCSYTWGQDAQRMGSLVEDNSPMDTSTEKYDQLKELLVHNLALLHQNSASYKEMHDTISKAYLRHHAYNWYKDPNTAGAFALFGPGQFANYYPKLIEPAANGHLYLAGEASSAHHAWIVGSLDSAYRALVLYLRTLQFSLPEICGSLEALDKEWGELREIQSDALDWLAILSKMDLPTADA</sequence>
<dbReference type="Gene3D" id="3.90.660.10">
    <property type="match status" value="1"/>
</dbReference>
<evidence type="ECO:0000313" key="2">
    <source>
        <dbReference type="EMBL" id="KAF7177494.1"/>
    </source>
</evidence>
<accession>A0A8H6V704</accession>
<keyword evidence="3" id="KW-1185">Reference proteome</keyword>
<evidence type="ECO:0000313" key="3">
    <source>
        <dbReference type="Proteomes" id="UP000641853"/>
    </source>
</evidence>
<evidence type="ECO:0000259" key="1">
    <source>
        <dbReference type="Pfam" id="PF01593"/>
    </source>
</evidence>
<dbReference type="EMBL" id="JACBAG010001897">
    <property type="protein sequence ID" value="KAF7177494.1"/>
    <property type="molecule type" value="Genomic_DNA"/>
</dbReference>
<dbReference type="GO" id="GO:0009063">
    <property type="term" value="P:amino acid catabolic process"/>
    <property type="evidence" value="ECO:0007669"/>
    <property type="project" value="TreeGrafter"/>
</dbReference>
<dbReference type="InterPro" id="IPR036188">
    <property type="entry name" value="FAD/NAD-bd_sf"/>
</dbReference>
<protein>
    <recommendedName>
        <fullName evidence="1">Amine oxidase domain-containing protein</fullName>
    </recommendedName>
</protein>
<feature type="domain" description="Amine oxidase" evidence="1">
    <location>
        <begin position="95"/>
        <end position="447"/>
    </location>
</feature>
<name>A0A8H6V704_9EURO</name>
<dbReference type="Pfam" id="PF01593">
    <property type="entry name" value="Amino_oxidase"/>
    <property type="match status" value="1"/>
</dbReference>
<dbReference type="SUPFAM" id="SSF54373">
    <property type="entry name" value="FAD-linked reductases, C-terminal domain"/>
    <property type="match status" value="1"/>
</dbReference>
<dbReference type="InterPro" id="IPR050281">
    <property type="entry name" value="Flavin_monoamine_oxidase"/>
</dbReference>
<dbReference type="Proteomes" id="UP000641853">
    <property type="component" value="Unassembled WGS sequence"/>
</dbReference>
<dbReference type="AlphaFoldDB" id="A0A8H6V704"/>
<reference evidence="2" key="1">
    <citation type="submission" date="2020-06" db="EMBL/GenBank/DDBJ databases">
        <title>Draft genome sequences of strains closely related to Aspergillus parafelis and Aspergillus hiratsukae.</title>
        <authorList>
            <person name="Dos Santos R.A.C."/>
            <person name="Rivero-Menendez O."/>
            <person name="Steenwyk J.L."/>
            <person name="Mead M.E."/>
            <person name="Goldman G.H."/>
            <person name="Alastruey-Izquierdo A."/>
            <person name="Rokas A."/>
        </authorList>
    </citation>
    <scope>NUCLEOTIDE SEQUENCE</scope>
    <source>
        <strain evidence="2">CNM-CM7691</strain>
    </source>
</reference>
<dbReference type="Gene3D" id="1.10.10.1620">
    <property type="match status" value="1"/>
</dbReference>
<comment type="caution">
    <text evidence="2">The sequence shown here is derived from an EMBL/GenBank/DDBJ whole genome shotgun (WGS) entry which is preliminary data.</text>
</comment>
<dbReference type="GO" id="GO:0001716">
    <property type="term" value="F:L-amino-acid oxidase activity"/>
    <property type="evidence" value="ECO:0007669"/>
    <property type="project" value="TreeGrafter"/>
</dbReference>
<dbReference type="PANTHER" id="PTHR10742:SF342">
    <property type="entry name" value="AMINE OXIDASE"/>
    <property type="match status" value="1"/>
</dbReference>